<accession>A0AAW0N6B4</accession>
<proteinExistence type="predicted"/>
<dbReference type="AlphaFoldDB" id="A0AAW0N6B4"/>
<evidence type="ECO:0000256" key="1">
    <source>
        <dbReference type="SAM" id="Coils"/>
    </source>
</evidence>
<keyword evidence="3" id="KW-1185">Reference proteome</keyword>
<gene>
    <name evidence="2" type="ORF">WMY93_025937</name>
</gene>
<name>A0AAW0N6B4_9GOBI</name>
<protein>
    <recommendedName>
        <fullName evidence="4">L1 transposable element RRM domain-containing protein</fullName>
    </recommendedName>
</protein>
<dbReference type="Gene3D" id="3.30.70.1820">
    <property type="entry name" value="L1 transposable element, RRM domain"/>
    <property type="match status" value="1"/>
</dbReference>
<evidence type="ECO:0000313" key="3">
    <source>
        <dbReference type="Proteomes" id="UP001460270"/>
    </source>
</evidence>
<evidence type="ECO:0000313" key="2">
    <source>
        <dbReference type="EMBL" id="KAK7886316.1"/>
    </source>
</evidence>
<dbReference type="EMBL" id="JBBPFD010000019">
    <property type="protein sequence ID" value="KAK7886316.1"/>
    <property type="molecule type" value="Genomic_DNA"/>
</dbReference>
<dbReference type="PANTHER" id="PTHR11505">
    <property type="entry name" value="L1 TRANSPOSABLE ELEMENT-RELATED"/>
    <property type="match status" value="1"/>
</dbReference>
<organism evidence="2 3">
    <name type="scientific">Mugilogobius chulae</name>
    <name type="common">yellowstripe goby</name>
    <dbReference type="NCBI Taxonomy" id="88201"/>
    <lineage>
        <taxon>Eukaryota</taxon>
        <taxon>Metazoa</taxon>
        <taxon>Chordata</taxon>
        <taxon>Craniata</taxon>
        <taxon>Vertebrata</taxon>
        <taxon>Euteleostomi</taxon>
        <taxon>Actinopterygii</taxon>
        <taxon>Neopterygii</taxon>
        <taxon>Teleostei</taxon>
        <taxon>Neoteleostei</taxon>
        <taxon>Acanthomorphata</taxon>
        <taxon>Gobiaria</taxon>
        <taxon>Gobiiformes</taxon>
        <taxon>Gobioidei</taxon>
        <taxon>Gobiidae</taxon>
        <taxon>Gobionellinae</taxon>
        <taxon>Mugilogobius</taxon>
    </lineage>
</organism>
<dbReference type="Proteomes" id="UP001460270">
    <property type="component" value="Unassembled WGS sequence"/>
</dbReference>
<reference evidence="3" key="1">
    <citation type="submission" date="2024-04" db="EMBL/GenBank/DDBJ databases">
        <title>Salinicola lusitanus LLJ914,a marine bacterium isolated from the Okinawa Trough.</title>
        <authorList>
            <person name="Li J."/>
        </authorList>
    </citation>
    <scope>NUCLEOTIDE SEQUENCE [LARGE SCALE GENOMIC DNA]</scope>
</reference>
<feature type="coiled-coil region" evidence="1">
    <location>
        <begin position="83"/>
        <end position="138"/>
    </location>
</feature>
<comment type="caution">
    <text evidence="2">The sequence shown here is derived from an EMBL/GenBank/DDBJ whole genome shotgun (WGS) entry which is preliminary data.</text>
</comment>
<keyword evidence="1" id="KW-0175">Coiled coil</keyword>
<sequence>MPKSVPGKSTKELRKLRSATQNQAQLSMLAEEEATAAATDAVCSAGTPSEDLVKIYDMLAKILEETSDLKEIRRSVTSVDEKLSCLVSRINTVEERVSKLEDEQASMKANPAATQTDIQAMINRLAILEDRARRKNLRFVGIPEGSEKGDMIAFLNNFIATALDLDPPPGGFEMDRAHRIGSRTSADASRTIIACLLRFQDRQDIVEAARRKKRITWNDKKVMIFPDFSRETQKLRETFVECKRAMHERNIKFGMLYPARLKIFLPGNNSRIFEDSKQAMDYVKNMGDVWRIKQRDYTFYSGAHQTSIMVGKQVLMRHWKDSQEPPFPEWFTELAKVASYERMSFNMVDQPVIFFKKWKDYLDYTQCISGVEQDYLDYTQCISGPLLAILVPSSAWCPQTRGSRWEQQHAHHWRRLGSYPASLEGLETETGHANQSRVTCE</sequence>
<evidence type="ECO:0008006" key="4">
    <source>
        <dbReference type="Google" id="ProtNLM"/>
    </source>
</evidence>
<dbReference type="InterPro" id="IPR004244">
    <property type="entry name" value="Transposase_22"/>
</dbReference>